<feature type="compositionally biased region" description="Low complexity" evidence="1">
    <location>
        <begin position="62"/>
        <end position="75"/>
    </location>
</feature>
<feature type="region of interest" description="Disordered" evidence="1">
    <location>
        <begin position="41"/>
        <end position="98"/>
    </location>
</feature>
<evidence type="ECO:0000313" key="3">
    <source>
        <dbReference type="Proteomes" id="UP000245207"/>
    </source>
</evidence>
<proteinExistence type="predicted"/>
<dbReference type="Pfam" id="PF03637">
    <property type="entry name" value="Mob1_phocein"/>
    <property type="match status" value="1"/>
</dbReference>
<dbReference type="SUPFAM" id="SSF101152">
    <property type="entry name" value="Mob1/phocein"/>
    <property type="match status" value="1"/>
</dbReference>
<dbReference type="EMBL" id="PKPP01008291">
    <property type="protein sequence ID" value="PWA51080.1"/>
    <property type="molecule type" value="Genomic_DNA"/>
</dbReference>
<dbReference type="OrthoDB" id="8170117at2759"/>
<evidence type="ECO:0000313" key="2">
    <source>
        <dbReference type="EMBL" id="PWA51080.1"/>
    </source>
</evidence>
<dbReference type="InterPro" id="IPR036703">
    <property type="entry name" value="MOB_kinase_act_sf"/>
</dbReference>
<dbReference type="PANTHER" id="PTHR22599">
    <property type="entry name" value="MPS ONE BINDER KINASE ACTIVATOR-LIKE MOB"/>
    <property type="match status" value="1"/>
</dbReference>
<evidence type="ECO:0000256" key="1">
    <source>
        <dbReference type="SAM" id="MobiDB-lite"/>
    </source>
</evidence>
<reference evidence="2 3" key="1">
    <citation type="journal article" date="2018" name="Mol. Plant">
        <title>The genome of Artemisia annua provides insight into the evolution of Asteraceae family and artemisinin biosynthesis.</title>
        <authorList>
            <person name="Shen Q."/>
            <person name="Zhang L."/>
            <person name="Liao Z."/>
            <person name="Wang S."/>
            <person name="Yan T."/>
            <person name="Shi P."/>
            <person name="Liu M."/>
            <person name="Fu X."/>
            <person name="Pan Q."/>
            <person name="Wang Y."/>
            <person name="Lv Z."/>
            <person name="Lu X."/>
            <person name="Zhang F."/>
            <person name="Jiang W."/>
            <person name="Ma Y."/>
            <person name="Chen M."/>
            <person name="Hao X."/>
            <person name="Li L."/>
            <person name="Tang Y."/>
            <person name="Lv G."/>
            <person name="Zhou Y."/>
            <person name="Sun X."/>
            <person name="Brodelius P.E."/>
            <person name="Rose J.K.C."/>
            <person name="Tang K."/>
        </authorList>
    </citation>
    <scope>NUCLEOTIDE SEQUENCE [LARGE SCALE GENOMIC DNA]</scope>
    <source>
        <strain evidence="3">cv. Huhao1</strain>
        <tissue evidence="2">Leaf</tissue>
    </source>
</reference>
<name>A0A2U1LQ22_ARTAN</name>
<dbReference type="InterPro" id="IPR005301">
    <property type="entry name" value="MOB_kinase_act_fam"/>
</dbReference>
<dbReference type="STRING" id="35608.A0A2U1LQ22"/>
<dbReference type="Proteomes" id="UP000245207">
    <property type="component" value="Unassembled WGS sequence"/>
</dbReference>
<sequence length="266" mass="28931">MGVLFGKKDTESSKGINVWVIDSSAFILLGLTEERPRIEVPCASHPTERPSKRRTTMRPRSATHNTLDTTATASTTRKRAAHPTRTSGQASWLLGSPPTPIIVGTQTRTSSADSKQERAGSPAPFLVFRRIQKHAIGGAVNGNGCTNQGQSHWSETTLSQIVEKGECFVRKDWEAVDFFNQVNLLYGTLIQFYMSSTCPTIIAGAKHENRWADGVTIKKPIVVSAPKKAAKISCCLLDDNSCTEKVPASNFYSASSKIGFQGLAMD</sequence>
<comment type="caution">
    <text evidence="2">The sequence shown here is derived from an EMBL/GenBank/DDBJ whole genome shotgun (WGS) entry which is preliminary data.</text>
</comment>
<dbReference type="AlphaFoldDB" id="A0A2U1LQ22"/>
<keyword evidence="3" id="KW-1185">Reference proteome</keyword>
<protein>
    <submittedName>
        <fullName evidence="2">Mob1-like protein</fullName>
    </submittedName>
</protein>
<organism evidence="2 3">
    <name type="scientific">Artemisia annua</name>
    <name type="common">Sweet wormwood</name>
    <dbReference type="NCBI Taxonomy" id="35608"/>
    <lineage>
        <taxon>Eukaryota</taxon>
        <taxon>Viridiplantae</taxon>
        <taxon>Streptophyta</taxon>
        <taxon>Embryophyta</taxon>
        <taxon>Tracheophyta</taxon>
        <taxon>Spermatophyta</taxon>
        <taxon>Magnoliopsida</taxon>
        <taxon>eudicotyledons</taxon>
        <taxon>Gunneridae</taxon>
        <taxon>Pentapetalae</taxon>
        <taxon>asterids</taxon>
        <taxon>campanulids</taxon>
        <taxon>Asterales</taxon>
        <taxon>Asteraceae</taxon>
        <taxon>Asteroideae</taxon>
        <taxon>Anthemideae</taxon>
        <taxon>Artemisiinae</taxon>
        <taxon>Artemisia</taxon>
    </lineage>
</organism>
<accession>A0A2U1LQ22</accession>
<gene>
    <name evidence="2" type="ORF">CTI12_AA464030</name>
</gene>
<dbReference type="Gene3D" id="1.20.140.30">
    <property type="entry name" value="MOB kinase activator"/>
    <property type="match status" value="1"/>
</dbReference>